<dbReference type="FunFam" id="1.10.630.10:FF:000044">
    <property type="entry name" value="Cytochrome P450"/>
    <property type="match status" value="1"/>
</dbReference>
<organism evidence="13 14">
    <name type="scientific">Dioscorea zingiberensis</name>
    <dbReference type="NCBI Taxonomy" id="325984"/>
    <lineage>
        <taxon>Eukaryota</taxon>
        <taxon>Viridiplantae</taxon>
        <taxon>Streptophyta</taxon>
        <taxon>Embryophyta</taxon>
        <taxon>Tracheophyta</taxon>
        <taxon>Spermatophyta</taxon>
        <taxon>Magnoliopsida</taxon>
        <taxon>Liliopsida</taxon>
        <taxon>Dioscoreales</taxon>
        <taxon>Dioscoreaceae</taxon>
        <taxon>Dioscorea</taxon>
    </lineage>
</organism>
<keyword evidence="3 11" id="KW-0349">Heme</keyword>
<dbReference type="InterPro" id="IPR036396">
    <property type="entry name" value="Cyt_P450_sf"/>
</dbReference>
<dbReference type="GO" id="GO:0006629">
    <property type="term" value="P:lipid metabolic process"/>
    <property type="evidence" value="ECO:0007669"/>
    <property type="project" value="UniProtKB-ARBA"/>
</dbReference>
<keyword evidence="8 11" id="KW-0408">Iron</keyword>
<keyword evidence="6" id="KW-1133">Transmembrane helix</keyword>
<dbReference type="GO" id="GO:0005506">
    <property type="term" value="F:iron ion binding"/>
    <property type="evidence" value="ECO:0007669"/>
    <property type="project" value="InterPro"/>
</dbReference>
<dbReference type="CDD" id="cd11064">
    <property type="entry name" value="CYP86A"/>
    <property type="match status" value="1"/>
</dbReference>
<proteinExistence type="inferred from homology"/>
<dbReference type="GO" id="GO:0016020">
    <property type="term" value="C:membrane"/>
    <property type="evidence" value="ECO:0007669"/>
    <property type="project" value="UniProtKB-SubCell"/>
</dbReference>
<keyword evidence="5 11" id="KW-0479">Metal-binding</keyword>
<evidence type="ECO:0000256" key="8">
    <source>
        <dbReference type="ARBA" id="ARBA00023004"/>
    </source>
</evidence>
<dbReference type="OrthoDB" id="1470350at2759"/>
<dbReference type="GO" id="GO:0004497">
    <property type="term" value="F:monooxygenase activity"/>
    <property type="evidence" value="ECO:0007669"/>
    <property type="project" value="UniProtKB-KW"/>
</dbReference>
<keyword evidence="10" id="KW-0472">Membrane</keyword>
<evidence type="ECO:0000256" key="10">
    <source>
        <dbReference type="ARBA" id="ARBA00023136"/>
    </source>
</evidence>
<protein>
    <recommendedName>
        <fullName evidence="15">Cytochrome P450</fullName>
    </recommendedName>
</protein>
<dbReference type="InterPro" id="IPR001128">
    <property type="entry name" value="Cyt_P450"/>
</dbReference>
<dbReference type="GO" id="GO:0016705">
    <property type="term" value="F:oxidoreductase activity, acting on paired donors, with incorporation or reduction of molecular oxygen"/>
    <property type="evidence" value="ECO:0007669"/>
    <property type="project" value="InterPro"/>
</dbReference>
<comment type="caution">
    <text evidence="13">The sequence shown here is derived from an EMBL/GenBank/DDBJ whole genome shotgun (WGS) entry which is preliminary data.</text>
</comment>
<accession>A0A9D5HU04</accession>
<dbReference type="PRINTS" id="PR00463">
    <property type="entry name" value="EP450I"/>
</dbReference>
<evidence type="ECO:0008006" key="15">
    <source>
        <dbReference type="Google" id="ProtNLM"/>
    </source>
</evidence>
<feature type="binding site" description="axial binding residue" evidence="11">
    <location>
        <position position="461"/>
    </location>
    <ligand>
        <name>heme</name>
        <dbReference type="ChEBI" id="CHEBI:30413"/>
    </ligand>
    <ligandPart>
        <name>Fe</name>
        <dbReference type="ChEBI" id="CHEBI:18248"/>
    </ligandPart>
</feature>
<keyword evidence="14" id="KW-1185">Reference proteome</keyword>
<evidence type="ECO:0000256" key="2">
    <source>
        <dbReference type="ARBA" id="ARBA00010617"/>
    </source>
</evidence>
<name>A0A9D5HU04_9LILI</name>
<dbReference type="Proteomes" id="UP001085076">
    <property type="component" value="Miscellaneous, Linkage group lg01"/>
</dbReference>
<comment type="subcellular location">
    <subcellularLocation>
        <location evidence="1">Membrane</location>
        <topology evidence="1">Single-pass membrane protein</topology>
    </subcellularLocation>
</comment>
<dbReference type="PROSITE" id="PS00086">
    <property type="entry name" value="CYTOCHROME_P450"/>
    <property type="match status" value="1"/>
</dbReference>
<evidence type="ECO:0000256" key="3">
    <source>
        <dbReference type="ARBA" id="ARBA00022617"/>
    </source>
</evidence>
<dbReference type="EMBL" id="JAGGNH010000001">
    <property type="protein sequence ID" value="KAJ0989445.1"/>
    <property type="molecule type" value="Genomic_DNA"/>
</dbReference>
<dbReference type="PANTHER" id="PTHR24296">
    <property type="entry name" value="CYTOCHROME P450"/>
    <property type="match status" value="1"/>
</dbReference>
<evidence type="ECO:0000256" key="4">
    <source>
        <dbReference type="ARBA" id="ARBA00022692"/>
    </source>
</evidence>
<evidence type="ECO:0000256" key="1">
    <source>
        <dbReference type="ARBA" id="ARBA00004167"/>
    </source>
</evidence>
<dbReference type="AlphaFoldDB" id="A0A9D5HU04"/>
<evidence type="ECO:0000256" key="5">
    <source>
        <dbReference type="ARBA" id="ARBA00022723"/>
    </source>
</evidence>
<keyword evidence="4" id="KW-0812">Transmembrane</keyword>
<dbReference type="Gene3D" id="1.10.630.10">
    <property type="entry name" value="Cytochrome P450"/>
    <property type="match status" value="1"/>
</dbReference>
<dbReference type="PRINTS" id="PR00385">
    <property type="entry name" value="P450"/>
</dbReference>
<evidence type="ECO:0000256" key="12">
    <source>
        <dbReference type="RuleBase" id="RU000461"/>
    </source>
</evidence>
<evidence type="ECO:0000256" key="11">
    <source>
        <dbReference type="PIRSR" id="PIRSR602401-1"/>
    </source>
</evidence>
<dbReference type="InterPro" id="IPR002401">
    <property type="entry name" value="Cyt_P450_E_grp-I"/>
</dbReference>
<dbReference type="SUPFAM" id="SSF48264">
    <property type="entry name" value="Cytochrome P450"/>
    <property type="match status" value="1"/>
</dbReference>
<reference evidence="13" key="1">
    <citation type="submission" date="2021-03" db="EMBL/GenBank/DDBJ databases">
        <authorList>
            <person name="Li Z."/>
            <person name="Yang C."/>
        </authorList>
    </citation>
    <scope>NUCLEOTIDE SEQUENCE</scope>
    <source>
        <strain evidence="13">Dzin_1.0</strain>
        <tissue evidence="13">Leaf</tissue>
    </source>
</reference>
<comment type="similarity">
    <text evidence="2 12">Belongs to the cytochrome P450 family.</text>
</comment>
<evidence type="ECO:0000313" key="14">
    <source>
        <dbReference type="Proteomes" id="UP001085076"/>
    </source>
</evidence>
<keyword evidence="7 12" id="KW-0560">Oxidoreductase</keyword>
<sequence>MLQAIYPLWKYVAEHVAFADIAMGIMLVFISRAAIQRLTSHGPFLWPVFGIIPTIFMNMNRIYDWATDELARSGGTFEYRGMWFGRAYGAITVDPANIEYMLKTRFTNFPKGKYYRERFADFLGAGIFNADDEVWKDQRRAATAEMHSSRFAEYSARTIRELVHDKLLRILEKVAESKGCVDLQDVFLRFTFDNICTAAFGVDPGCLAVDLPEVPFAKAFEQATELTLFRFTVPPFVWKPMKVLNVGSEKQLKVVIRTVHEFAEKTVSDRRADFRKLNGLNERSDLLSRLMQADDLKSRFSDTFLKDFCISFILAGRDTSSVALAWFFWLLHTHPTVENRILDEINKIVKQRTTKTDNVVFSVDELKKMEYLQAALSESLRLYPSVPVDFKEVIEDDVLPDGTYVKKGARVIYSIYSMARTESIWGKDCREFRPERWIKDGFFMSENQYKYAVFNAGPRLCIGKKFAYMQMKMVAANILLRYHVVVVAGQEIAPKMTTTLYMKNGLKVRFKPRDIEGLNSI</sequence>
<keyword evidence="9 12" id="KW-0503">Monooxygenase</keyword>
<dbReference type="InterPro" id="IPR017972">
    <property type="entry name" value="Cyt_P450_CS"/>
</dbReference>
<reference evidence="13" key="2">
    <citation type="journal article" date="2022" name="Hortic Res">
        <title>The genome of Dioscorea zingiberensis sheds light on the biosynthesis, origin and evolution of the medicinally important diosgenin saponins.</title>
        <authorList>
            <person name="Li Y."/>
            <person name="Tan C."/>
            <person name="Li Z."/>
            <person name="Guo J."/>
            <person name="Li S."/>
            <person name="Chen X."/>
            <person name="Wang C."/>
            <person name="Dai X."/>
            <person name="Yang H."/>
            <person name="Song W."/>
            <person name="Hou L."/>
            <person name="Xu J."/>
            <person name="Tong Z."/>
            <person name="Xu A."/>
            <person name="Yuan X."/>
            <person name="Wang W."/>
            <person name="Yang Q."/>
            <person name="Chen L."/>
            <person name="Sun Z."/>
            <person name="Wang K."/>
            <person name="Pan B."/>
            <person name="Chen J."/>
            <person name="Bao Y."/>
            <person name="Liu F."/>
            <person name="Qi X."/>
            <person name="Gang D.R."/>
            <person name="Wen J."/>
            <person name="Li J."/>
        </authorList>
    </citation>
    <scope>NUCLEOTIDE SEQUENCE</scope>
    <source>
        <strain evidence="13">Dzin_1.0</strain>
    </source>
</reference>
<dbReference type="GO" id="GO:0020037">
    <property type="term" value="F:heme binding"/>
    <property type="evidence" value="ECO:0007669"/>
    <property type="project" value="InterPro"/>
</dbReference>
<comment type="cofactor">
    <cofactor evidence="11">
        <name>heme</name>
        <dbReference type="ChEBI" id="CHEBI:30413"/>
    </cofactor>
</comment>
<evidence type="ECO:0000313" key="13">
    <source>
        <dbReference type="EMBL" id="KAJ0989445.1"/>
    </source>
</evidence>
<evidence type="ECO:0000256" key="6">
    <source>
        <dbReference type="ARBA" id="ARBA00022989"/>
    </source>
</evidence>
<evidence type="ECO:0000256" key="9">
    <source>
        <dbReference type="ARBA" id="ARBA00023033"/>
    </source>
</evidence>
<dbReference type="Pfam" id="PF00067">
    <property type="entry name" value="p450"/>
    <property type="match status" value="1"/>
</dbReference>
<evidence type="ECO:0000256" key="7">
    <source>
        <dbReference type="ARBA" id="ARBA00023002"/>
    </source>
</evidence>
<gene>
    <name evidence="13" type="ORF">J5N97_007801</name>
</gene>